<name>A0A0U9HJ87_9FIRM</name>
<organism evidence="1">
    <name type="scientific">Tepidanaerobacter syntrophicus</name>
    <dbReference type="NCBI Taxonomy" id="224999"/>
    <lineage>
        <taxon>Bacteria</taxon>
        <taxon>Bacillati</taxon>
        <taxon>Bacillota</taxon>
        <taxon>Clostridia</taxon>
        <taxon>Thermosediminibacterales</taxon>
        <taxon>Tepidanaerobacteraceae</taxon>
        <taxon>Tepidanaerobacter</taxon>
    </lineage>
</organism>
<keyword evidence="2" id="KW-1185">Reference proteome</keyword>
<dbReference type="Proteomes" id="UP000062160">
    <property type="component" value="Unassembled WGS sequence"/>
</dbReference>
<dbReference type="RefSeq" id="WP_273039423.1">
    <property type="nucleotide sequence ID" value="NZ_BSDW01000001.1"/>
</dbReference>
<evidence type="ECO:0000313" key="1">
    <source>
        <dbReference type="EMBL" id="GAQ25972.1"/>
    </source>
</evidence>
<proteinExistence type="predicted"/>
<dbReference type="STRING" id="224999.GCA_001485475_02010"/>
<evidence type="ECO:0000313" key="2">
    <source>
        <dbReference type="Proteomes" id="UP000062160"/>
    </source>
</evidence>
<dbReference type="EMBL" id="DF977003">
    <property type="protein sequence ID" value="GAQ25972.1"/>
    <property type="molecule type" value="Genomic_DNA"/>
</dbReference>
<gene>
    <name evidence="1" type="ORF">TSYNT_9225</name>
</gene>
<reference evidence="1" key="1">
    <citation type="journal article" date="2016" name="Genome Announc.">
        <title>Draft Genome Sequence of the Syntrophic Lactate-Degrading Bacterium Tepidanaerobacter syntrophicus JLT.</title>
        <authorList>
            <person name="Matsuura N."/>
            <person name="Ohashi A."/>
            <person name="Tourlousse D.M."/>
            <person name="Sekiguchi Y."/>
        </authorList>
    </citation>
    <scope>NUCLEOTIDE SEQUENCE [LARGE SCALE GENOMIC DNA]</scope>
    <source>
        <strain evidence="1">JL</strain>
    </source>
</reference>
<protein>
    <submittedName>
        <fullName evidence="1">Uncharacterized protein</fullName>
    </submittedName>
</protein>
<sequence length="43" mass="4977">MYKRGFNDQVYFTRKITAEICAKCDVFVIMRYNGSGNILPSLI</sequence>
<accession>A0A0U9HJ87</accession>
<dbReference type="AlphaFoldDB" id="A0A0U9HJ87"/>